<evidence type="ECO:0000256" key="1">
    <source>
        <dbReference type="ARBA" id="ARBA00022540"/>
    </source>
</evidence>
<dbReference type="GO" id="GO:0003743">
    <property type="term" value="F:translation initiation factor activity"/>
    <property type="evidence" value="ECO:0007669"/>
    <property type="project" value="UniProtKB-UniRule"/>
</dbReference>
<dbReference type="PANTHER" id="PTHR10784">
    <property type="entry name" value="TRANSLATION INITIATION FACTOR 6"/>
    <property type="match status" value="1"/>
</dbReference>
<comment type="similarity">
    <text evidence="3">Belongs to the eIF-6 family.</text>
</comment>
<comment type="caution">
    <text evidence="4">The sequence shown here is derived from an EMBL/GenBank/DDBJ whole genome shotgun (WGS) entry which is preliminary data.</text>
</comment>
<keyword evidence="1 3" id="KW-0396">Initiation factor</keyword>
<dbReference type="SMART" id="SM00654">
    <property type="entry name" value="eIF6"/>
    <property type="match status" value="1"/>
</dbReference>
<evidence type="ECO:0000313" key="5">
    <source>
        <dbReference type="Proteomes" id="UP000655759"/>
    </source>
</evidence>
<proteinExistence type="inferred from homology"/>
<dbReference type="Pfam" id="PF01912">
    <property type="entry name" value="eIF-6"/>
    <property type="match status" value="1"/>
</dbReference>
<keyword evidence="2 3" id="KW-0648">Protein biosynthesis</keyword>
<dbReference type="Gene3D" id="3.75.10.10">
    <property type="entry name" value="L-arginine/glycine Amidinotransferase, Chain A"/>
    <property type="match status" value="1"/>
</dbReference>
<organism evidence="4 5">
    <name type="scientific">Candidatus Nitrosotenuis uzonensis</name>
    <dbReference type="NCBI Taxonomy" id="1407055"/>
    <lineage>
        <taxon>Archaea</taxon>
        <taxon>Nitrososphaerota</taxon>
        <taxon>Candidatus Nitrosotenuis</taxon>
    </lineage>
</organism>
<dbReference type="EMBL" id="CAJNAQ010000005">
    <property type="protein sequence ID" value="CAE6493470.1"/>
    <property type="molecule type" value="Genomic_DNA"/>
</dbReference>
<sequence length="222" mass="23802">MDIYKYDVYRGPNIGIYSKVNDSFLFLPSGFAQTKAKTLAGYLKAEYLLVSVANTRVIGTLMALNNHGMLLPGTSSAYEVEYLKKATKLNVTVLDTKHSALGNLICANDRGAVVSPKIPKEALKTIQDALGVETIQKKVAGYHQAGAMICANSVGGIIHPETDEDDIREVSDILKVKVEPATINGGIPYVSSGILANNKAVVVGNLTNGPEIMMLTRAFSDI</sequence>
<reference evidence="4" key="1">
    <citation type="submission" date="2021-02" db="EMBL/GenBank/DDBJ databases">
        <authorList>
            <person name="Han P."/>
        </authorList>
    </citation>
    <scope>NUCLEOTIDE SEQUENCE</scope>
    <source>
        <strain evidence="4">Candidatus Nitrosotenuis uzonensis 5A</strain>
    </source>
</reference>
<dbReference type="HAMAP" id="MF_00032">
    <property type="entry name" value="eIF_6"/>
    <property type="match status" value="1"/>
</dbReference>
<dbReference type="Proteomes" id="UP000655759">
    <property type="component" value="Unassembled WGS sequence"/>
</dbReference>
<dbReference type="AlphaFoldDB" id="A0A812F672"/>
<evidence type="ECO:0000256" key="2">
    <source>
        <dbReference type="ARBA" id="ARBA00022917"/>
    </source>
</evidence>
<dbReference type="NCBIfam" id="TIGR00323">
    <property type="entry name" value="eIF-6"/>
    <property type="match status" value="1"/>
</dbReference>
<evidence type="ECO:0000256" key="3">
    <source>
        <dbReference type="HAMAP-Rule" id="MF_00032"/>
    </source>
</evidence>
<name>A0A812F672_9ARCH</name>
<gene>
    <name evidence="4" type="primary">eif</name>
    <name evidence="3" type="synonym">eif6</name>
    <name evidence="4" type="ORF">NUZ5A_50165</name>
</gene>
<evidence type="ECO:0000313" key="4">
    <source>
        <dbReference type="EMBL" id="CAE6493470.1"/>
    </source>
</evidence>
<protein>
    <recommendedName>
        <fullName evidence="3">Translation initiation factor 6</fullName>
        <shortName evidence="3">aIF-6</shortName>
    </recommendedName>
</protein>
<comment type="function">
    <text evidence="3">Binds to the 50S ribosomal subunit and prevents its association with the 30S ribosomal subunit to form the 70S initiation complex.</text>
</comment>
<dbReference type="InterPro" id="IPR002769">
    <property type="entry name" value="eIF6"/>
</dbReference>
<dbReference type="RefSeq" id="WP_205099016.1">
    <property type="nucleotide sequence ID" value="NZ_CAJNAQ010000005.1"/>
</dbReference>
<dbReference type="GO" id="GO:0042256">
    <property type="term" value="P:cytosolic ribosome assembly"/>
    <property type="evidence" value="ECO:0007669"/>
    <property type="project" value="InterPro"/>
</dbReference>
<accession>A0A812F672</accession>
<dbReference type="SUPFAM" id="SSF55909">
    <property type="entry name" value="Pentein"/>
    <property type="match status" value="1"/>
</dbReference>
<dbReference type="GO" id="GO:0043022">
    <property type="term" value="F:ribosome binding"/>
    <property type="evidence" value="ECO:0007669"/>
    <property type="project" value="InterPro"/>
</dbReference>